<evidence type="ECO:0000256" key="5">
    <source>
        <dbReference type="ARBA" id="ARBA00022741"/>
    </source>
</evidence>
<accession>A0A318ILU4</accession>
<comment type="caution">
    <text evidence="10">The sequence shown here is derived from an EMBL/GenBank/DDBJ whole genome shotgun (WGS) entry which is preliminary data.</text>
</comment>
<evidence type="ECO:0000256" key="1">
    <source>
        <dbReference type="ARBA" id="ARBA00004496"/>
    </source>
</evidence>
<keyword evidence="4" id="KW-0436">Ligase</keyword>
<dbReference type="PROSITE" id="PS50862">
    <property type="entry name" value="AA_TRNA_LIGASE_II"/>
    <property type="match status" value="1"/>
</dbReference>
<dbReference type="InterPro" id="IPR004523">
    <property type="entry name" value="Asp-tRNA_synthase_2"/>
</dbReference>
<dbReference type="GO" id="GO:0005829">
    <property type="term" value="C:cytosol"/>
    <property type="evidence" value="ECO:0007669"/>
    <property type="project" value="TreeGrafter"/>
</dbReference>
<evidence type="ECO:0000256" key="7">
    <source>
        <dbReference type="ARBA" id="ARBA00022917"/>
    </source>
</evidence>
<sequence>MFTFEEIAVQAGKKIRVEAFVAATRIQSKMAFVILQSGASKVQVVATGAAREQAKALMHQAYAAVEGVVVAAAQAPGGFEIQAESIELLSPTVQWPISADSEIGTKLAWPAARFRERKEALALIVQSEIEMEMTSYLRRLGFIGIHSPKLMGAPSESGAEVFEVKYFGERAYLAQSPQIYKQIAIMAGLGKIYEVGPVFRAEPSFSSRHATEFISFDVELEGVKSEVEIIELECAMITTALQQVLVRMGPELISHYPKATVPGPCLILEFAEAQALLGVSGDDSLSAEEERKLGAMMREQGHELVALTRVPWKQRPFYHMREGRSLTRSFELLYRGVEITTGAIREHRYGILMQQLAEKGLTGKGLEFYLESFKLAAPPHGGFGLGLARLTALFLGLPGIKEATFIHRGPGRLSP</sequence>
<keyword evidence="11" id="KW-1185">Reference proteome</keyword>
<dbReference type="Gene3D" id="2.40.50.140">
    <property type="entry name" value="Nucleic acid-binding proteins"/>
    <property type="match status" value="1"/>
</dbReference>
<dbReference type="InterPro" id="IPR002312">
    <property type="entry name" value="Asp/Asn-tRNA-synth_IIb"/>
</dbReference>
<dbReference type="Pfam" id="PF01336">
    <property type="entry name" value="tRNA_anti-codon"/>
    <property type="match status" value="1"/>
</dbReference>
<name>A0A318ILU4_9BURK</name>
<dbReference type="InterPro" id="IPR004365">
    <property type="entry name" value="NA-bd_OB_tRNA"/>
</dbReference>
<protein>
    <submittedName>
        <fullName evidence="10">Aspartyl-tRNA synthetase</fullName>
    </submittedName>
</protein>
<evidence type="ECO:0000313" key="11">
    <source>
        <dbReference type="Proteomes" id="UP000247792"/>
    </source>
</evidence>
<dbReference type="AlphaFoldDB" id="A0A318ILU4"/>
<evidence type="ECO:0000256" key="6">
    <source>
        <dbReference type="ARBA" id="ARBA00022840"/>
    </source>
</evidence>
<keyword evidence="3" id="KW-0963">Cytoplasm</keyword>
<evidence type="ECO:0000256" key="4">
    <source>
        <dbReference type="ARBA" id="ARBA00022598"/>
    </source>
</evidence>
<organism evidence="10 11">
    <name type="scientific">Undibacterium pigrum</name>
    <dbReference type="NCBI Taxonomy" id="401470"/>
    <lineage>
        <taxon>Bacteria</taxon>
        <taxon>Pseudomonadati</taxon>
        <taxon>Pseudomonadota</taxon>
        <taxon>Betaproteobacteria</taxon>
        <taxon>Burkholderiales</taxon>
        <taxon>Oxalobacteraceae</taxon>
        <taxon>Undibacterium</taxon>
    </lineage>
</organism>
<dbReference type="GO" id="GO:0005524">
    <property type="term" value="F:ATP binding"/>
    <property type="evidence" value="ECO:0007669"/>
    <property type="project" value="UniProtKB-KW"/>
</dbReference>
<dbReference type="InterPro" id="IPR012340">
    <property type="entry name" value="NA-bd_OB-fold"/>
</dbReference>
<dbReference type="RefSeq" id="WP_110258393.1">
    <property type="nucleotide sequence ID" value="NZ_QJKB01000024.1"/>
</dbReference>
<feature type="domain" description="Aminoacyl-transfer RNA synthetases class-II family profile" evidence="9">
    <location>
        <begin position="125"/>
        <end position="415"/>
    </location>
</feature>
<dbReference type="PRINTS" id="PR01042">
    <property type="entry name" value="TRNASYNTHASP"/>
</dbReference>
<keyword evidence="5" id="KW-0547">Nucleotide-binding</keyword>
<dbReference type="GO" id="GO:0004815">
    <property type="term" value="F:aspartate-tRNA ligase activity"/>
    <property type="evidence" value="ECO:0007669"/>
    <property type="project" value="InterPro"/>
</dbReference>
<dbReference type="GO" id="GO:0017101">
    <property type="term" value="C:aminoacyl-tRNA synthetase multienzyme complex"/>
    <property type="evidence" value="ECO:0007669"/>
    <property type="project" value="TreeGrafter"/>
</dbReference>
<comment type="subcellular location">
    <subcellularLocation>
        <location evidence="1">Cytoplasm</location>
    </subcellularLocation>
</comment>
<dbReference type="InterPro" id="IPR004364">
    <property type="entry name" value="Aa-tRNA-synt_II"/>
</dbReference>
<keyword evidence="6" id="KW-0067">ATP-binding</keyword>
<proteinExistence type="inferred from homology"/>
<dbReference type="Pfam" id="PF00152">
    <property type="entry name" value="tRNA-synt_2"/>
    <property type="match status" value="1"/>
</dbReference>
<keyword evidence="7" id="KW-0648">Protein biosynthesis</keyword>
<dbReference type="Proteomes" id="UP000247792">
    <property type="component" value="Unassembled WGS sequence"/>
</dbReference>
<dbReference type="SUPFAM" id="SSF55681">
    <property type="entry name" value="Class II aaRS and biotin synthetases"/>
    <property type="match status" value="1"/>
</dbReference>
<dbReference type="InterPro" id="IPR006195">
    <property type="entry name" value="aa-tRNA-synth_II"/>
</dbReference>
<dbReference type="Gene3D" id="3.30.930.10">
    <property type="entry name" value="Bira Bifunctional Protein, Domain 2"/>
    <property type="match status" value="1"/>
</dbReference>
<dbReference type="SUPFAM" id="SSF50249">
    <property type="entry name" value="Nucleic acid-binding proteins"/>
    <property type="match status" value="1"/>
</dbReference>
<gene>
    <name evidence="10" type="ORF">DFR42_12410</name>
</gene>
<dbReference type="PANTHER" id="PTHR43450">
    <property type="entry name" value="ASPARTYL-TRNA SYNTHETASE"/>
    <property type="match status" value="1"/>
</dbReference>
<dbReference type="EMBL" id="QJKB01000024">
    <property type="protein sequence ID" value="PXX34931.1"/>
    <property type="molecule type" value="Genomic_DNA"/>
</dbReference>
<evidence type="ECO:0000313" key="10">
    <source>
        <dbReference type="EMBL" id="PXX34931.1"/>
    </source>
</evidence>
<dbReference type="InterPro" id="IPR045864">
    <property type="entry name" value="aa-tRNA-synth_II/BPL/LPL"/>
</dbReference>
<evidence type="ECO:0000256" key="2">
    <source>
        <dbReference type="ARBA" id="ARBA00005312"/>
    </source>
</evidence>
<keyword evidence="8 10" id="KW-0030">Aminoacyl-tRNA synthetase</keyword>
<evidence type="ECO:0000256" key="3">
    <source>
        <dbReference type="ARBA" id="ARBA00022490"/>
    </source>
</evidence>
<comment type="similarity">
    <text evidence="2">Belongs to the class-II aminoacyl-tRNA synthetase family. Type 2 subfamily.</text>
</comment>
<dbReference type="GO" id="GO:0006422">
    <property type="term" value="P:aspartyl-tRNA aminoacylation"/>
    <property type="evidence" value="ECO:0007669"/>
    <property type="project" value="InterPro"/>
</dbReference>
<dbReference type="GO" id="GO:0003723">
    <property type="term" value="F:RNA binding"/>
    <property type="evidence" value="ECO:0007669"/>
    <property type="project" value="TreeGrafter"/>
</dbReference>
<reference evidence="10 11" key="1">
    <citation type="submission" date="2018-05" db="EMBL/GenBank/DDBJ databases">
        <title>Genomic Encyclopedia of Type Strains, Phase IV (KMG-IV): sequencing the most valuable type-strain genomes for metagenomic binning, comparative biology and taxonomic classification.</title>
        <authorList>
            <person name="Goeker M."/>
        </authorList>
    </citation>
    <scope>NUCLEOTIDE SEQUENCE [LARGE SCALE GENOMIC DNA]</scope>
    <source>
        <strain evidence="10 11">DSM 19792</strain>
    </source>
</reference>
<evidence type="ECO:0000259" key="9">
    <source>
        <dbReference type="PROSITE" id="PS50862"/>
    </source>
</evidence>
<evidence type="ECO:0000256" key="8">
    <source>
        <dbReference type="ARBA" id="ARBA00023146"/>
    </source>
</evidence>
<dbReference type="PANTHER" id="PTHR43450:SF1">
    <property type="entry name" value="ASPARTATE--TRNA LIGASE, CYTOPLASMIC"/>
    <property type="match status" value="1"/>
</dbReference>
<dbReference type="OrthoDB" id="9762036at2"/>